<dbReference type="GO" id="GO:0005615">
    <property type="term" value="C:extracellular space"/>
    <property type="evidence" value="ECO:0007669"/>
    <property type="project" value="UniProtKB-KW"/>
</dbReference>
<evidence type="ECO:0000313" key="13">
    <source>
        <dbReference type="Ensembl" id="ENSJJAP00000007697.1"/>
    </source>
</evidence>
<dbReference type="OMA" id="FSKCENS"/>
<keyword evidence="14" id="KW-1185">Reference proteome</keyword>
<evidence type="ECO:0000256" key="6">
    <source>
        <dbReference type="ARBA" id="ARBA00022525"/>
    </source>
</evidence>
<dbReference type="SMART" id="SM00126">
    <property type="entry name" value="IL6"/>
    <property type="match status" value="1"/>
</dbReference>
<evidence type="ECO:0000256" key="9">
    <source>
        <dbReference type="ARBA" id="ARBA00023441"/>
    </source>
</evidence>
<keyword evidence="4" id="KW-0011">Acute phase</keyword>
<keyword evidence="6" id="KW-0964">Secreted</keyword>
<dbReference type="PIRSF" id="PIRSF001935">
    <property type="entry name" value="IL6_MGF_GCSF"/>
    <property type="match status" value="1"/>
</dbReference>
<comment type="subunit">
    <text evidence="10">Component of a hexamer of two molecules each of IL6, IL6R and IL6ST; first binds to IL6R to associate with the signaling subunit IL6ST. Interacts with IL6R (via the N-terminal ectodomain); this interaction may be affected by IL6R-binding with SORL1, hence decreasing IL6 cis signaling. Interacts with SORL1 (via the N-terminal ectodomain); this interaction leads to IL6 internalization and lysosomal degradation. May form a trimeric complex with the soluble SORL1 ectodomain and soluble IL6R receptor; this interaction might stabilize circulating IL6, hence promoting IL6 trans signaling.</text>
</comment>
<dbReference type="GO" id="GO:0006955">
    <property type="term" value="P:immune response"/>
    <property type="evidence" value="ECO:0007669"/>
    <property type="project" value="InterPro"/>
</dbReference>
<dbReference type="PRINTS" id="PR00433">
    <property type="entry name" value="IL6GCSFMGF"/>
</dbReference>
<dbReference type="SUPFAM" id="SSF47266">
    <property type="entry name" value="4-helical cytokines"/>
    <property type="match status" value="1"/>
</dbReference>
<dbReference type="InterPro" id="IPR030473">
    <property type="entry name" value="IL6/GCSF/MGF_CS"/>
</dbReference>
<dbReference type="PANTHER" id="PTHR48494">
    <property type="entry name" value="INTERLEUKIN-6"/>
    <property type="match status" value="1"/>
</dbReference>
<dbReference type="PROSITE" id="PS00254">
    <property type="entry name" value="INTERLEUKIN_6"/>
    <property type="match status" value="1"/>
</dbReference>
<dbReference type="GO" id="GO:0051240">
    <property type="term" value="P:positive regulation of multicellular organismal process"/>
    <property type="evidence" value="ECO:0007669"/>
    <property type="project" value="UniProtKB-ARBA"/>
</dbReference>
<dbReference type="GO" id="GO:0046427">
    <property type="term" value="P:positive regulation of receptor signaling pathway via JAK-STAT"/>
    <property type="evidence" value="ECO:0007669"/>
    <property type="project" value="TreeGrafter"/>
</dbReference>
<dbReference type="GO" id="GO:0005138">
    <property type="term" value="F:interleukin-6 receptor binding"/>
    <property type="evidence" value="ECO:0007669"/>
    <property type="project" value="InterPro"/>
</dbReference>
<evidence type="ECO:0000256" key="1">
    <source>
        <dbReference type="ARBA" id="ARBA00004613"/>
    </source>
</evidence>
<keyword evidence="7" id="KW-0339">Growth factor</keyword>
<dbReference type="PANTHER" id="PTHR48494:SF1">
    <property type="entry name" value="INTERLEUKIN-6"/>
    <property type="match status" value="1"/>
</dbReference>
<feature type="chain" id="PRO_5034806591" description="Interleukin-6" evidence="12">
    <location>
        <begin position="25"/>
        <end position="211"/>
    </location>
</feature>
<evidence type="ECO:0000256" key="7">
    <source>
        <dbReference type="ARBA" id="ARBA00023030"/>
    </source>
</evidence>
<dbReference type="Pfam" id="PF00489">
    <property type="entry name" value="IL6"/>
    <property type="match status" value="1"/>
</dbReference>
<evidence type="ECO:0000256" key="10">
    <source>
        <dbReference type="ARBA" id="ARBA00023468"/>
    </source>
</evidence>
<dbReference type="InterPro" id="IPR009079">
    <property type="entry name" value="4_helix_cytokine-like_core"/>
</dbReference>
<reference evidence="13" key="1">
    <citation type="submission" date="2025-08" db="UniProtKB">
        <authorList>
            <consortium name="Ensembl"/>
        </authorList>
    </citation>
    <scope>IDENTIFICATION</scope>
</reference>
<dbReference type="GeneTree" id="ENSGT00390000000878"/>
<evidence type="ECO:0000256" key="2">
    <source>
        <dbReference type="ARBA" id="ARBA00007432"/>
    </source>
</evidence>
<feature type="disulfide bond" evidence="11">
    <location>
        <begin position="100"/>
        <end position="110"/>
    </location>
</feature>
<dbReference type="Ensembl" id="ENSJJAT00000014116.1">
    <property type="protein sequence ID" value="ENSJJAP00000007697.1"/>
    <property type="gene ID" value="ENSJJAG00000012041.1"/>
</dbReference>
<evidence type="ECO:0000256" key="12">
    <source>
        <dbReference type="SAM" id="SignalP"/>
    </source>
</evidence>
<evidence type="ECO:0000256" key="5">
    <source>
        <dbReference type="ARBA" id="ARBA00022514"/>
    </source>
</evidence>
<evidence type="ECO:0000256" key="3">
    <source>
        <dbReference type="ARBA" id="ARBA00019464"/>
    </source>
</evidence>
<name>A0A8C5NXW9_JACJA</name>
<evidence type="ECO:0000256" key="4">
    <source>
        <dbReference type="ARBA" id="ARBA00022486"/>
    </source>
</evidence>
<gene>
    <name evidence="13" type="primary">LOC101608080</name>
</gene>
<keyword evidence="5" id="KW-0202">Cytokine</keyword>
<keyword evidence="12" id="KW-0732">Signal</keyword>
<comment type="function">
    <text evidence="9">Cytokine with a wide variety of biological functions in immunity, tissue regeneration, and metabolism. Binds to IL6R, then the complex associates to the signaling subunit IL6ST/gp130 to trigger the intracellular IL6-signaling pathway. The interaction with the membrane-bound IL6R and IL6ST stimulates 'classic signaling', whereas the binding of IL6 and soluble IL6R to IL6ST stimulates 'trans-signaling'. Alternatively, 'cluster signaling' occurs when membrane-bound IL6:IL6R complexes on transmitter cells activate IL6ST receptors on neighboring receiver cells.</text>
</comment>
<accession>A0A8C5NXW9</accession>
<dbReference type="Proteomes" id="UP000694385">
    <property type="component" value="Unassembled WGS sequence"/>
</dbReference>
<dbReference type="GO" id="GO:0008083">
    <property type="term" value="F:growth factor activity"/>
    <property type="evidence" value="ECO:0007669"/>
    <property type="project" value="UniProtKB-KW"/>
</dbReference>
<comment type="similarity">
    <text evidence="2">Belongs to the IL-6 superfamily.</text>
</comment>
<dbReference type="AlphaFoldDB" id="A0A8C5NXW9"/>
<dbReference type="InterPro" id="IPR030474">
    <property type="entry name" value="IL-6/GCSF/MGF"/>
</dbReference>
<feature type="disulfide bond" evidence="11">
    <location>
        <begin position="71"/>
        <end position="77"/>
    </location>
</feature>
<dbReference type="PRINTS" id="PR00434">
    <property type="entry name" value="INTERLEUKIN6"/>
</dbReference>
<comment type="subcellular location">
    <subcellularLocation>
        <location evidence="1">Secreted</location>
    </subcellularLocation>
</comment>
<protein>
    <recommendedName>
        <fullName evidence="3">Interleukin-6</fullName>
    </recommendedName>
</protein>
<proteinExistence type="inferred from homology"/>
<sequence>MKFLCTKALHPLAFLGLLLVTASAFPNPKVQRGEGTGDTTANKPTYTSAQITENLMTFILRRILDLRTELCDNDEDCLENEEALSENNLNLPTMLEKDGCFQAGYNRHSCLLKTTSGLLEFQIYLEYIQNHLSDDQKDIARDIQSNSKSLVEILKQEIKNPNEIVFPSPTANASLMKKLESQHGWQKTMTMQLILRSLQDFLQYALRAFRN</sequence>
<dbReference type="InterPro" id="IPR003574">
    <property type="entry name" value="IL-6-like"/>
</dbReference>
<dbReference type="GO" id="GO:0006953">
    <property type="term" value="P:acute-phase response"/>
    <property type="evidence" value="ECO:0007669"/>
    <property type="project" value="UniProtKB-KW"/>
</dbReference>
<dbReference type="GO" id="GO:0030154">
    <property type="term" value="P:cell differentiation"/>
    <property type="evidence" value="ECO:0007669"/>
    <property type="project" value="InterPro"/>
</dbReference>
<organism evidence="13 14">
    <name type="scientific">Jaculus jaculus</name>
    <name type="common">Lesser Egyptian jerboa</name>
    <dbReference type="NCBI Taxonomy" id="51337"/>
    <lineage>
        <taxon>Eukaryota</taxon>
        <taxon>Metazoa</taxon>
        <taxon>Chordata</taxon>
        <taxon>Craniata</taxon>
        <taxon>Vertebrata</taxon>
        <taxon>Euteleostomi</taxon>
        <taxon>Mammalia</taxon>
        <taxon>Eutheria</taxon>
        <taxon>Euarchontoglires</taxon>
        <taxon>Glires</taxon>
        <taxon>Rodentia</taxon>
        <taxon>Myomorpha</taxon>
        <taxon>Dipodoidea</taxon>
        <taxon>Dipodidae</taxon>
        <taxon>Dipodinae</taxon>
        <taxon>Jaculus</taxon>
    </lineage>
</organism>
<dbReference type="GO" id="GO:0005896">
    <property type="term" value="C:interleukin-6 receptor complex"/>
    <property type="evidence" value="ECO:0007669"/>
    <property type="project" value="TreeGrafter"/>
</dbReference>
<dbReference type="Gene3D" id="1.20.1250.10">
    <property type="match status" value="1"/>
</dbReference>
<evidence type="ECO:0000256" key="11">
    <source>
        <dbReference type="PIRSR" id="PIRSR001935-1"/>
    </source>
</evidence>
<reference evidence="13" key="2">
    <citation type="submission" date="2025-09" db="UniProtKB">
        <authorList>
            <consortium name="Ensembl"/>
        </authorList>
    </citation>
    <scope>IDENTIFICATION</scope>
</reference>
<keyword evidence="8 11" id="KW-1015">Disulfide bond</keyword>
<evidence type="ECO:0000313" key="14">
    <source>
        <dbReference type="Proteomes" id="UP000694385"/>
    </source>
</evidence>
<dbReference type="GO" id="GO:0005125">
    <property type="term" value="F:cytokine activity"/>
    <property type="evidence" value="ECO:0007669"/>
    <property type="project" value="UniProtKB-KW"/>
</dbReference>
<evidence type="ECO:0000256" key="8">
    <source>
        <dbReference type="ARBA" id="ARBA00023157"/>
    </source>
</evidence>
<feature type="signal peptide" evidence="12">
    <location>
        <begin position="1"/>
        <end position="24"/>
    </location>
</feature>